<evidence type="ECO:0000256" key="8">
    <source>
        <dbReference type="ARBA" id="ARBA00022519"/>
    </source>
</evidence>
<dbReference type="STRING" id="1818881.A3196_01930"/>
<dbReference type="EMBL" id="LVJZ01000003">
    <property type="protein sequence ID" value="ODB95617.1"/>
    <property type="molecule type" value="Genomic_DNA"/>
</dbReference>
<dbReference type="RefSeq" id="WP_069024052.1">
    <property type="nucleotide sequence ID" value="NZ_LVJZ01000003.1"/>
</dbReference>
<evidence type="ECO:0000256" key="12">
    <source>
        <dbReference type="RuleBase" id="RU362044"/>
    </source>
</evidence>
<evidence type="ECO:0000256" key="1">
    <source>
        <dbReference type="ARBA" id="ARBA00002460"/>
    </source>
</evidence>
<comment type="subcellular location">
    <subcellularLocation>
        <location evidence="2 12">Cell inner membrane</location>
        <topology evidence="2 12">Multi-pass membrane protein</topology>
    </subcellularLocation>
</comment>
<dbReference type="AlphaFoldDB" id="A0A1E2ULJ9"/>
<dbReference type="InterPro" id="IPR030802">
    <property type="entry name" value="Permease_MalE"/>
</dbReference>
<dbReference type="InterPro" id="IPR053408">
    <property type="entry name" value="MlaE_Permease"/>
</dbReference>
<accession>A0A1E2ULJ9</accession>
<feature type="transmembrane region" description="Helical" evidence="12">
    <location>
        <begin position="198"/>
        <end position="217"/>
    </location>
</feature>
<feature type="transmembrane region" description="Helical" evidence="12">
    <location>
        <begin position="50"/>
        <end position="74"/>
    </location>
</feature>
<comment type="caution">
    <text evidence="12">Lacks conserved residue(s) required for the propagation of feature annotation.</text>
</comment>
<evidence type="ECO:0000256" key="7">
    <source>
        <dbReference type="ARBA" id="ARBA00022475"/>
    </source>
</evidence>
<evidence type="ECO:0000256" key="4">
    <source>
        <dbReference type="ARBA" id="ARBA00011380"/>
    </source>
</evidence>
<name>A0A1E2ULJ9_9GAMM</name>
<comment type="subunit">
    <text evidence="4">The complex is composed of two ATP-binding proteins (MlaF), two transmembrane proteins (MlaE), two cytoplasmic solute-binding proteins (MlaB) and six periplasmic solute-binding proteins (MlaD).</text>
</comment>
<dbReference type="NCBIfam" id="NF033619">
    <property type="entry name" value="perm_MlaE_1"/>
    <property type="match status" value="1"/>
</dbReference>
<evidence type="ECO:0000256" key="11">
    <source>
        <dbReference type="ARBA" id="ARBA00023136"/>
    </source>
</evidence>
<evidence type="ECO:0000256" key="10">
    <source>
        <dbReference type="ARBA" id="ARBA00022989"/>
    </source>
</evidence>
<feature type="transmembrane region" description="Helical" evidence="12">
    <location>
        <begin position="238"/>
        <end position="257"/>
    </location>
</feature>
<dbReference type="PANTHER" id="PTHR30188:SF4">
    <property type="entry name" value="PROTEIN TRIGALACTOSYLDIACYLGLYCEROL 1, CHLOROPLASTIC"/>
    <property type="match status" value="1"/>
</dbReference>
<organism evidence="13 14">
    <name type="scientific">Candidatus Thiodiazotropha endoloripes</name>
    <dbReference type="NCBI Taxonomy" id="1818881"/>
    <lineage>
        <taxon>Bacteria</taxon>
        <taxon>Pseudomonadati</taxon>
        <taxon>Pseudomonadota</taxon>
        <taxon>Gammaproteobacteria</taxon>
        <taxon>Chromatiales</taxon>
        <taxon>Sedimenticolaceae</taxon>
        <taxon>Candidatus Thiodiazotropha</taxon>
    </lineage>
</organism>
<keyword evidence="8 12" id="KW-0997">Cell inner membrane</keyword>
<keyword evidence="6" id="KW-0813">Transport</keyword>
<comment type="similarity">
    <text evidence="3 12">Belongs to the MlaE permease family.</text>
</comment>
<evidence type="ECO:0000256" key="2">
    <source>
        <dbReference type="ARBA" id="ARBA00004429"/>
    </source>
</evidence>
<evidence type="ECO:0000256" key="5">
    <source>
        <dbReference type="ARBA" id="ARBA00020857"/>
    </source>
</evidence>
<evidence type="ECO:0000256" key="6">
    <source>
        <dbReference type="ARBA" id="ARBA00022448"/>
    </source>
</evidence>
<gene>
    <name evidence="13" type="ORF">A3196_01930</name>
</gene>
<evidence type="ECO:0000313" key="14">
    <source>
        <dbReference type="Proteomes" id="UP000094849"/>
    </source>
</evidence>
<sequence>MLDLFARFGRVGLAALERLGRGHLLLLQILLGLTSLLPRLKLLAAQIHSIGVRTTTIIVVSGLFVGMVLGLQGYYVLSQFGAEDSLGVMVAASLVRELGPVVTALLFAGRAGSALTAEIGLMKATEQLSGLEMMAVDPIRRILTPRFYAGFISMPLLAAMFSAIGVIGGYFVSVGLLGVDDGAFWSQMQAKIDWSEDVLNGVIKSFVFGFVCAWIALFQGYDTIPTSAGVSQSTTRTVVHSALAVLVLDFVLTALMFGG</sequence>
<keyword evidence="9 12" id="KW-0812">Transmembrane</keyword>
<dbReference type="GO" id="GO:0043190">
    <property type="term" value="C:ATP-binding cassette (ABC) transporter complex"/>
    <property type="evidence" value="ECO:0007669"/>
    <property type="project" value="InterPro"/>
</dbReference>
<dbReference type="NCBIfam" id="TIGR00056">
    <property type="entry name" value="MlaE family lipid ABC transporter permease subunit"/>
    <property type="match status" value="1"/>
</dbReference>
<evidence type="ECO:0000256" key="3">
    <source>
        <dbReference type="ARBA" id="ARBA00007556"/>
    </source>
</evidence>
<evidence type="ECO:0000256" key="9">
    <source>
        <dbReference type="ARBA" id="ARBA00022692"/>
    </source>
</evidence>
<reference evidence="13 14" key="1">
    <citation type="submission" date="2016-03" db="EMBL/GenBank/DDBJ databases">
        <title>Chemosynthetic sulphur-oxidizing symbionts of marine invertebrate animals are capable of nitrogen fixation.</title>
        <authorList>
            <person name="Petersen J.M."/>
            <person name="Kemper A."/>
            <person name="Gruber-Vodicka H."/>
            <person name="Cardini U."/>
            <person name="Geest Mvander."/>
            <person name="Kleiner M."/>
            <person name="Bulgheresi S."/>
            <person name="Fussmann M."/>
            <person name="Herbold C."/>
            <person name="Seah B.K.B."/>
            <person name="Antony C.Paul."/>
            <person name="Liu D."/>
            <person name="Belitz A."/>
            <person name="Weber M."/>
        </authorList>
    </citation>
    <scope>NUCLEOTIDE SEQUENCE [LARGE SCALE GENOMIC DNA]</scope>
    <source>
        <strain evidence="13">G_D</strain>
    </source>
</reference>
<protein>
    <recommendedName>
        <fullName evidence="5">Intermembrane phospholipid transport system permease protein MlaE</fullName>
    </recommendedName>
</protein>
<keyword evidence="14" id="KW-1185">Reference proteome</keyword>
<comment type="function">
    <text evidence="1">Part of the ABC transporter complex MlaFEDB, which is involved in a phospholipid transport pathway that maintains lipid asymmetry in the outer membrane by retrograde trafficking of phospholipids from the outer membrane to the inner membrane. Probably responsible for the translocation of the substrate across the membrane.</text>
</comment>
<keyword evidence="7" id="KW-1003">Cell membrane</keyword>
<keyword evidence="10 12" id="KW-1133">Transmembrane helix</keyword>
<dbReference type="GO" id="GO:0005548">
    <property type="term" value="F:phospholipid transporter activity"/>
    <property type="evidence" value="ECO:0007669"/>
    <property type="project" value="TreeGrafter"/>
</dbReference>
<comment type="caution">
    <text evidence="13">The sequence shown here is derived from an EMBL/GenBank/DDBJ whole genome shotgun (WGS) entry which is preliminary data.</text>
</comment>
<dbReference type="InterPro" id="IPR003453">
    <property type="entry name" value="ABC_MlaE_roteobac"/>
</dbReference>
<feature type="transmembrane region" description="Helical" evidence="12">
    <location>
        <begin position="147"/>
        <end position="178"/>
    </location>
</feature>
<evidence type="ECO:0000313" key="13">
    <source>
        <dbReference type="EMBL" id="ODB95617.1"/>
    </source>
</evidence>
<dbReference type="Pfam" id="PF02405">
    <property type="entry name" value="MlaE"/>
    <property type="match status" value="1"/>
</dbReference>
<dbReference type="Proteomes" id="UP000094849">
    <property type="component" value="Unassembled WGS sequence"/>
</dbReference>
<keyword evidence="11 12" id="KW-0472">Membrane</keyword>
<dbReference type="PANTHER" id="PTHR30188">
    <property type="entry name" value="ABC TRANSPORTER PERMEASE PROTEIN-RELATED"/>
    <property type="match status" value="1"/>
</dbReference>
<proteinExistence type="inferred from homology"/>